<name>A0A9P9WET1_9PEZI</name>
<reference evidence="1" key="1">
    <citation type="submission" date="2021-03" db="EMBL/GenBank/DDBJ databases">
        <title>Revisited historic fungal species revealed as producer of novel bioactive compounds through whole genome sequencing and comparative genomics.</title>
        <authorList>
            <person name="Vignolle G.A."/>
            <person name="Hochenegger N."/>
            <person name="Mach R.L."/>
            <person name="Mach-Aigner A.R."/>
            <person name="Javad Rahimi M."/>
            <person name="Salim K.A."/>
            <person name="Chan C.M."/>
            <person name="Lim L.B.L."/>
            <person name="Cai F."/>
            <person name="Druzhinina I.S."/>
            <person name="U'Ren J.M."/>
            <person name="Derntl C."/>
        </authorList>
    </citation>
    <scope>NUCLEOTIDE SEQUENCE</scope>
    <source>
        <strain evidence="1">TUCIM 5799</strain>
    </source>
</reference>
<proteinExistence type="predicted"/>
<dbReference type="EMBL" id="JAFIMR010000031">
    <property type="protein sequence ID" value="KAI1860406.1"/>
    <property type="molecule type" value="Genomic_DNA"/>
</dbReference>
<accession>A0A9P9WET1</accession>
<gene>
    <name evidence="1" type="ORF">JX265_009805</name>
</gene>
<dbReference type="AlphaFoldDB" id="A0A9P9WET1"/>
<protein>
    <submittedName>
        <fullName evidence="1">Uncharacterized protein</fullName>
    </submittedName>
</protein>
<organism evidence="1 2">
    <name type="scientific">Neoarthrinium moseri</name>
    <dbReference type="NCBI Taxonomy" id="1658444"/>
    <lineage>
        <taxon>Eukaryota</taxon>
        <taxon>Fungi</taxon>
        <taxon>Dikarya</taxon>
        <taxon>Ascomycota</taxon>
        <taxon>Pezizomycotina</taxon>
        <taxon>Sordariomycetes</taxon>
        <taxon>Xylariomycetidae</taxon>
        <taxon>Amphisphaeriales</taxon>
        <taxon>Apiosporaceae</taxon>
        <taxon>Neoarthrinium</taxon>
    </lineage>
</organism>
<dbReference type="Proteomes" id="UP000829685">
    <property type="component" value="Unassembled WGS sequence"/>
</dbReference>
<sequence>MEIEDLTEEFVGNEALPAYVTGKGQTVKWKDCNAYFWDAESRGWKELLKDDGKSRKCGLVQNLPNGQILYFSGEGNVFNEGTGTG</sequence>
<keyword evidence="2" id="KW-1185">Reference proteome</keyword>
<evidence type="ECO:0000313" key="1">
    <source>
        <dbReference type="EMBL" id="KAI1860406.1"/>
    </source>
</evidence>
<evidence type="ECO:0000313" key="2">
    <source>
        <dbReference type="Proteomes" id="UP000829685"/>
    </source>
</evidence>
<comment type="caution">
    <text evidence="1">The sequence shown here is derived from an EMBL/GenBank/DDBJ whole genome shotgun (WGS) entry which is preliminary data.</text>
</comment>